<accession>A0ABY7EI85</accession>
<evidence type="ECO:0000313" key="1">
    <source>
        <dbReference type="EMBL" id="WAR08363.1"/>
    </source>
</evidence>
<reference evidence="1" key="1">
    <citation type="submission" date="2022-11" db="EMBL/GenBank/DDBJ databases">
        <title>Centuries of genome instability and evolution in soft-shell clam transmissible cancer (bioRxiv).</title>
        <authorList>
            <person name="Hart S.F.M."/>
            <person name="Yonemitsu M.A."/>
            <person name="Giersch R.M."/>
            <person name="Beal B.F."/>
            <person name="Arriagada G."/>
            <person name="Davis B.W."/>
            <person name="Ostrander E.A."/>
            <person name="Goff S.P."/>
            <person name="Metzger M.J."/>
        </authorList>
    </citation>
    <scope>NUCLEOTIDE SEQUENCE</scope>
    <source>
        <strain evidence="1">MELC-2E11</strain>
        <tissue evidence="1">Siphon/mantle</tissue>
    </source>
</reference>
<keyword evidence="2" id="KW-1185">Reference proteome</keyword>
<feature type="non-terminal residue" evidence="1">
    <location>
        <position position="1"/>
    </location>
</feature>
<gene>
    <name evidence="1" type="ORF">MAR_018321</name>
</gene>
<dbReference type="Proteomes" id="UP001164746">
    <property type="component" value="Chromosome 6"/>
</dbReference>
<protein>
    <submittedName>
        <fullName evidence="1">Uncharacterized protein</fullName>
    </submittedName>
</protein>
<name>A0ABY7EI85_MYAAR</name>
<evidence type="ECO:0000313" key="2">
    <source>
        <dbReference type="Proteomes" id="UP001164746"/>
    </source>
</evidence>
<dbReference type="EMBL" id="CP111017">
    <property type="protein sequence ID" value="WAR08363.1"/>
    <property type="molecule type" value="Genomic_DNA"/>
</dbReference>
<sequence>MIILFPLKKTGWITMVACWFMSLEKSQQYAEYTLKFLLLKVNGLNRMPPNSTASIIPDTETSIGLAFGTGITDKLITGDFNLDVQKPHLEAKILNIASQYGLDQLISQPTHFTETSSSIKDLFLTSNTNLVTVCGA</sequence>
<proteinExistence type="predicted"/>
<organism evidence="1 2">
    <name type="scientific">Mya arenaria</name>
    <name type="common">Soft-shell clam</name>
    <dbReference type="NCBI Taxonomy" id="6604"/>
    <lineage>
        <taxon>Eukaryota</taxon>
        <taxon>Metazoa</taxon>
        <taxon>Spiralia</taxon>
        <taxon>Lophotrochozoa</taxon>
        <taxon>Mollusca</taxon>
        <taxon>Bivalvia</taxon>
        <taxon>Autobranchia</taxon>
        <taxon>Heteroconchia</taxon>
        <taxon>Euheterodonta</taxon>
        <taxon>Imparidentia</taxon>
        <taxon>Neoheterodontei</taxon>
        <taxon>Myida</taxon>
        <taxon>Myoidea</taxon>
        <taxon>Myidae</taxon>
        <taxon>Mya</taxon>
    </lineage>
</organism>